<organism evidence="1 2">
    <name type="scientific">Trichonephila clavipes</name>
    <name type="common">Golden silk orbweaver</name>
    <name type="synonym">Nephila clavipes</name>
    <dbReference type="NCBI Taxonomy" id="2585209"/>
    <lineage>
        <taxon>Eukaryota</taxon>
        <taxon>Metazoa</taxon>
        <taxon>Ecdysozoa</taxon>
        <taxon>Arthropoda</taxon>
        <taxon>Chelicerata</taxon>
        <taxon>Arachnida</taxon>
        <taxon>Araneae</taxon>
        <taxon>Araneomorphae</taxon>
        <taxon>Entelegynae</taxon>
        <taxon>Araneoidea</taxon>
        <taxon>Nephilidae</taxon>
        <taxon>Trichonephila</taxon>
    </lineage>
</organism>
<reference evidence="1" key="1">
    <citation type="submission" date="2020-08" db="EMBL/GenBank/DDBJ databases">
        <title>Multicomponent nature underlies the extraordinary mechanical properties of spider dragline silk.</title>
        <authorList>
            <person name="Kono N."/>
            <person name="Nakamura H."/>
            <person name="Mori M."/>
            <person name="Yoshida Y."/>
            <person name="Ohtoshi R."/>
            <person name="Malay A.D."/>
            <person name="Moran D.A.P."/>
            <person name="Tomita M."/>
            <person name="Numata K."/>
            <person name="Arakawa K."/>
        </authorList>
    </citation>
    <scope>NUCLEOTIDE SEQUENCE</scope>
</reference>
<sequence>MECRSSDIKIHSPMGKNFKGDGKFGIHSWQAFLSFRDRRHCIVCVIRFVGVRLSLLGKPVSIFHSIRTRHCKRVTD</sequence>
<dbReference type="Proteomes" id="UP000887159">
    <property type="component" value="Unassembled WGS sequence"/>
</dbReference>
<name>A0A8X6RIK7_TRICX</name>
<gene>
    <name evidence="1" type="ORF">TNCV_3222711</name>
</gene>
<keyword evidence="2" id="KW-1185">Reference proteome</keyword>
<proteinExistence type="predicted"/>
<evidence type="ECO:0000313" key="1">
    <source>
        <dbReference type="EMBL" id="GFX91110.1"/>
    </source>
</evidence>
<dbReference type="EMBL" id="BMAU01021118">
    <property type="protein sequence ID" value="GFX91110.1"/>
    <property type="molecule type" value="Genomic_DNA"/>
</dbReference>
<dbReference type="AlphaFoldDB" id="A0A8X6RIK7"/>
<evidence type="ECO:0000313" key="2">
    <source>
        <dbReference type="Proteomes" id="UP000887159"/>
    </source>
</evidence>
<protein>
    <submittedName>
        <fullName evidence="1">Uncharacterized protein</fullName>
    </submittedName>
</protein>
<accession>A0A8X6RIK7</accession>
<comment type="caution">
    <text evidence="1">The sequence shown here is derived from an EMBL/GenBank/DDBJ whole genome shotgun (WGS) entry which is preliminary data.</text>
</comment>